<dbReference type="EMBL" id="AZGZ01000002">
    <property type="protein sequence ID" value="KZZ96902.1"/>
    <property type="molecule type" value="Genomic_DNA"/>
</dbReference>
<evidence type="ECO:0000256" key="1">
    <source>
        <dbReference type="SAM" id="MobiDB-lite"/>
    </source>
</evidence>
<dbReference type="Proteomes" id="UP000242877">
    <property type="component" value="Unassembled WGS sequence"/>
</dbReference>
<reference evidence="2 3" key="1">
    <citation type="journal article" date="2016" name="Genome Biol. Evol.">
        <title>Divergent and convergent evolution of fungal pathogenicity.</title>
        <authorList>
            <person name="Shang Y."/>
            <person name="Xiao G."/>
            <person name="Zheng P."/>
            <person name="Cen K."/>
            <person name="Zhan S."/>
            <person name="Wang C."/>
        </authorList>
    </citation>
    <scope>NUCLEOTIDE SEQUENCE [LARGE SCALE GENOMIC DNA]</scope>
    <source>
        <strain evidence="2 3">ARSEF 7405</strain>
    </source>
</reference>
<feature type="region of interest" description="Disordered" evidence="1">
    <location>
        <begin position="81"/>
        <end position="107"/>
    </location>
</feature>
<dbReference type="AlphaFoldDB" id="A0A162IPJ0"/>
<organism evidence="2 3">
    <name type="scientific">Ascosphaera apis ARSEF 7405</name>
    <dbReference type="NCBI Taxonomy" id="392613"/>
    <lineage>
        <taxon>Eukaryota</taxon>
        <taxon>Fungi</taxon>
        <taxon>Dikarya</taxon>
        <taxon>Ascomycota</taxon>
        <taxon>Pezizomycotina</taxon>
        <taxon>Eurotiomycetes</taxon>
        <taxon>Eurotiomycetidae</taxon>
        <taxon>Onygenales</taxon>
        <taxon>Ascosphaeraceae</taxon>
        <taxon>Ascosphaera</taxon>
    </lineage>
</organism>
<evidence type="ECO:0000313" key="2">
    <source>
        <dbReference type="EMBL" id="KZZ96902.1"/>
    </source>
</evidence>
<dbReference type="OrthoDB" id="4174341at2759"/>
<accession>A0A162IPJ0</accession>
<evidence type="ECO:0000313" key="3">
    <source>
        <dbReference type="Proteomes" id="UP000242877"/>
    </source>
</evidence>
<proteinExistence type="predicted"/>
<sequence>MSTPGRSVSGTQGSRISSILEQIEIFIALYFVSLFSFNASAAAEQSPYNVRNRGRTAGRRTWSSLLGGSGSSSWFGLGGNGSAGNASNRRRFGTVNDVRGPECRSCQ</sequence>
<keyword evidence="3" id="KW-1185">Reference proteome</keyword>
<comment type="caution">
    <text evidence="2">The sequence shown here is derived from an EMBL/GenBank/DDBJ whole genome shotgun (WGS) entry which is preliminary data.</text>
</comment>
<name>A0A162IPJ0_9EURO</name>
<protein>
    <submittedName>
        <fullName evidence="2">Uncharacterized protein</fullName>
    </submittedName>
</protein>
<gene>
    <name evidence="2" type="ORF">AAP_00545</name>
</gene>
<dbReference type="VEuPathDB" id="FungiDB:AAP_00545"/>